<organism evidence="3 4">
    <name type="scientific">Streptomyces chengmaiensis</name>
    <dbReference type="NCBI Taxonomy" id="3040919"/>
    <lineage>
        <taxon>Bacteria</taxon>
        <taxon>Bacillati</taxon>
        <taxon>Actinomycetota</taxon>
        <taxon>Actinomycetes</taxon>
        <taxon>Kitasatosporales</taxon>
        <taxon>Streptomycetaceae</taxon>
        <taxon>Streptomyces</taxon>
    </lineage>
</organism>
<feature type="transmembrane region" description="Helical" evidence="2">
    <location>
        <begin position="140"/>
        <end position="158"/>
    </location>
</feature>
<evidence type="ECO:0000313" key="3">
    <source>
        <dbReference type="EMBL" id="MDH2392336.1"/>
    </source>
</evidence>
<keyword evidence="2" id="KW-1133">Transmembrane helix</keyword>
<dbReference type="Proteomes" id="UP001223144">
    <property type="component" value="Unassembled WGS sequence"/>
</dbReference>
<reference evidence="3 4" key="1">
    <citation type="submission" date="2023-04" db="EMBL/GenBank/DDBJ databases">
        <title>Streptomyces chengmaiensis sp. nov. isolated from the stem of mangrove plant in Hainan.</title>
        <authorList>
            <person name="Huang X."/>
            <person name="Zhou S."/>
            <person name="Chu X."/>
            <person name="Xie Y."/>
            <person name="Lin Y."/>
        </authorList>
    </citation>
    <scope>NUCLEOTIDE SEQUENCE [LARGE SCALE GENOMIC DNA]</scope>
    <source>
        <strain evidence="3 4">HNM0663</strain>
    </source>
</reference>
<name>A0ABT6HUD9_9ACTN</name>
<protein>
    <recommendedName>
        <fullName evidence="5">Integral membrane protein</fullName>
    </recommendedName>
</protein>
<feature type="compositionally biased region" description="Basic and acidic residues" evidence="1">
    <location>
        <begin position="393"/>
        <end position="415"/>
    </location>
</feature>
<evidence type="ECO:0000313" key="4">
    <source>
        <dbReference type="Proteomes" id="UP001223144"/>
    </source>
</evidence>
<evidence type="ECO:0008006" key="5">
    <source>
        <dbReference type="Google" id="ProtNLM"/>
    </source>
</evidence>
<sequence length="446" mass="47388">MTPPPMTWAAVQPWLLVAAGGAVVLAGLGWAAARARRGGTRPPAAVIAAAVAAAACTAYSADTSWRFAADHLDMNSAAERAAMFAAGEMALFATALMARQNLKTTGAPGTPGILVWLITGVQIIPAYAESGLIGGTVRAFVGPILAAVLWHLAMGIELRHARPGANSRSLPALIARELRERLLSRLGLAVRDRSAEQITRDRWTARAVDLAARLAHRHGGWAWHTARLQRRLSRAVGRAQVGAHPEQRRALLQLLSARLHSGALASLDLPSPWQMREPVSSRRAAPAVACRELREMHPLDAVLAVASAHPDLDAQRLREVLGDHGVVVSDTQVRMAMRLEAPAHPRVLNGASAADQPSFAVHARWHADPGTTTAEAASDAAPPDADAAASDADADRALLPDARRVEAAHQAEHGRPASLRALQSGLRIGQARAQRMRALLDQETQP</sequence>
<keyword evidence="2" id="KW-0472">Membrane</keyword>
<feature type="transmembrane region" description="Helical" evidence="2">
    <location>
        <begin position="110"/>
        <end position="128"/>
    </location>
</feature>
<feature type="transmembrane region" description="Helical" evidence="2">
    <location>
        <begin position="44"/>
        <end position="61"/>
    </location>
</feature>
<gene>
    <name evidence="3" type="ORF">QCN29_26875</name>
</gene>
<dbReference type="RefSeq" id="WP_279931385.1">
    <property type="nucleotide sequence ID" value="NZ_JARWBG010000040.1"/>
</dbReference>
<feature type="region of interest" description="Disordered" evidence="1">
    <location>
        <begin position="370"/>
        <end position="423"/>
    </location>
</feature>
<comment type="caution">
    <text evidence="3">The sequence shown here is derived from an EMBL/GenBank/DDBJ whole genome shotgun (WGS) entry which is preliminary data.</text>
</comment>
<feature type="compositionally biased region" description="Low complexity" evidence="1">
    <location>
        <begin position="376"/>
        <end position="391"/>
    </location>
</feature>
<evidence type="ECO:0000256" key="1">
    <source>
        <dbReference type="SAM" id="MobiDB-lite"/>
    </source>
</evidence>
<evidence type="ECO:0000256" key="2">
    <source>
        <dbReference type="SAM" id="Phobius"/>
    </source>
</evidence>
<keyword evidence="4" id="KW-1185">Reference proteome</keyword>
<feature type="transmembrane region" description="Helical" evidence="2">
    <location>
        <begin position="12"/>
        <end position="32"/>
    </location>
</feature>
<feature type="transmembrane region" description="Helical" evidence="2">
    <location>
        <begin position="81"/>
        <end position="98"/>
    </location>
</feature>
<keyword evidence="2" id="KW-0812">Transmembrane</keyword>
<dbReference type="EMBL" id="JARWBG010000040">
    <property type="protein sequence ID" value="MDH2392336.1"/>
    <property type="molecule type" value="Genomic_DNA"/>
</dbReference>
<proteinExistence type="predicted"/>
<accession>A0ABT6HUD9</accession>